<keyword evidence="5" id="KW-0276">Fatty acid metabolism</keyword>
<dbReference type="CDD" id="cd19531">
    <property type="entry name" value="LCL_NRPS-like"/>
    <property type="match status" value="1"/>
</dbReference>
<dbReference type="PROSITE" id="PS00455">
    <property type="entry name" value="AMP_BINDING"/>
    <property type="match status" value="1"/>
</dbReference>
<dbReference type="FunFam" id="3.40.50.12780:FF:000013">
    <property type="entry name" value="Long-chain-fatty-acid--AMP ligase FadD32"/>
    <property type="match status" value="1"/>
</dbReference>
<dbReference type="PANTHER" id="PTHR45398:SF1">
    <property type="entry name" value="ENZYME, PUTATIVE (JCVI)-RELATED"/>
    <property type="match status" value="1"/>
</dbReference>
<dbReference type="Gene3D" id="3.40.50.980">
    <property type="match status" value="2"/>
</dbReference>
<feature type="domain" description="Carrier" evidence="7">
    <location>
        <begin position="589"/>
        <end position="664"/>
    </location>
</feature>
<comment type="caution">
    <text evidence="8">The sequence shown here is derived from an EMBL/GenBank/DDBJ whole genome shotgun (WGS) entry which is preliminary data.</text>
</comment>
<dbReference type="Proteomes" id="UP000517759">
    <property type="component" value="Unassembled WGS sequence"/>
</dbReference>
<dbReference type="GO" id="GO:0006631">
    <property type="term" value="P:fatty acid metabolic process"/>
    <property type="evidence" value="ECO:0007669"/>
    <property type="project" value="UniProtKB-KW"/>
</dbReference>
<keyword evidence="4" id="KW-0597">Phosphoprotein</keyword>
<evidence type="ECO:0000313" key="8">
    <source>
        <dbReference type="EMBL" id="MBB3904157.1"/>
    </source>
</evidence>
<dbReference type="GO" id="GO:0003824">
    <property type="term" value="F:catalytic activity"/>
    <property type="evidence" value="ECO:0007669"/>
    <property type="project" value="InterPro"/>
</dbReference>
<dbReference type="SUPFAM" id="SSF47336">
    <property type="entry name" value="ACP-like"/>
    <property type="match status" value="2"/>
</dbReference>
<comment type="cofactor">
    <cofactor evidence="1">
        <name>pantetheine 4'-phosphate</name>
        <dbReference type="ChEBI" id="CHEBI:47942"/>
    </cofactor>
</comment>
<comment type="similarity">
    <text evidence="2">Belongs to the ATP-dependent AMP-binding enzyme family.</text>
</comment>
<dbReference type="InterPro" id="IPR000873">
    <property type="entry name" value="AMP-dep_synth/lig_dom"/>
</dbReference>
<name>A0A7W6AQT7_9HYPH</name>
<dbReference type="Gene3D" id="3.30.300.30">
    <property type="match status" value="2"/>
</dbReference>
<keyword evidence="6" id="KW-0443">Lipid metabolism</keyword>
<dbReference type="FunFam" id="1.10.1200.10:FF:000005">
    <property type="entry name" value="Nonribosomal peptide synthetase 1"/>
    <property type="match status" value="1"/>
</dbReference>
<dbReference type="NCBIfam" id="TIGR01733">
    <property type="entry name" value="AA-adenyl-dom"/>
    <property type="match status" value="1"/>
</dbReference>
<evidence type="ECO:0000256" key="2">
    <source>
        <dbReference type="ARBA" id="ARBA00006432"/>
    </source>
</evidence>
<dbReference type="Gene3D" id="1.10.1200.10">
    <property type="entry name" value="ACP-like"/>
    <property type="match status" value="2"/>
</dbReference>
<dbReference type="InterPro" id="IPR036736">
    <property type="entry name" value="ACP-like_sf"/>
</dbReference>
<reference evidence="8 9" key="1">
    <citation type="submission" date="2020-08" db="EMBL/GenBank/DDBJ databases">
        <title>Genomic Encyclopedia of Type Strains, Phase IV (KMG-IV): sequencing the most valuable type-strain genomes for metagenomic binning, comparative biology and taxonomic classification.</title>
        <authorList>
            <person name="Goeker M."/>
        </authorList>
    </citation>
    <scope>NUCLEOTIDE SEQUENCE [LARGE SCALE GENOMIC DNA]</scope>
    <source>
        <strain evidence="8 9">DSM 24105</strain>
    </source>
</reference>
<dbReference type="InterPro" id="IPR040097">
    <property type="entry name" value="FAAL/FAAC"/>
</dbReference>
<dbReference type="Gene3D" id="3.30.559.30">
    <property type="entry name" value="Nonribosomal peptide synthetase, condensation domain"/>
    <property type="match status" value="3"/>
</dbReference>
<dbReference type="PROSITE" id="PS00012">
    <property type="entry name" value="PHOSPHOPANTETHEINE"/>
    <property type="match status" value="2"/>
</dbReference>
<evidence type="ECO:0000256" key="3">
    <source>
        <dbReference type="ARBA" id="ARBA00022450"/>
    </source>
</evidence>
<dbReference type="CDD" id="cd05931">
    <property type="entry name" value="FAAL"/>
    <property type="match status" value="1"/>
</dbReference>
<dbReference type="InterPro" id="IPR009081">
    <property type="entry name" value="PP-bd_ACP"/>
</dbReference>
<dbReference type="InterPro" id="IPR045851">
    <property type="entry name" value="AMP-bd_C_sf"/>
</dbReference>
<feature type="non-terminal residue" evidence="8">
    <location>
        <position position="2713"/>
    </location>
</feature>
<organism evidence="8 9">
    <name type="scientific">Methylobacterium brachythecii</name>
    <dbReference type="NCBI Taxonomy" id="1176177"/>
    <lineage>
        <taxon>Bacteria</taxon>
        <taxon>Pseudomonadati</taxon>
        <taxon>Pseudomonadota</taxon>
        <taxon>Alphaproteobacteria</taxon>
        <taxon>Hyphomicrobiales</taxon>
        <taxon>Methylobacteriaceae</taxon>
        <taxon>Methylobacterium</taxon>
    </lineage>
</organism>
<sequence>MRNDSLVDRLRSHAALKPEARALRFLDGDTLGADLTYAELDTRIRAVAAHLQQGVARGERALLLFPNSVDYVVAFYACLYAGVIAVPAYPPVRGRSQHATRLRGIMIDAQPRFILTTEALSALVAAELPPDAETRIIAVDGVPVSAASDWREASPVPDDIAFLQYTSGSTAQPKGVCVSHANLAANERAITDAFRMSQDDIVVSWLPLFHDMGLIGGLLQPLYLGIPAVLMDPKSFTERPRRWLETIQRFGATFSGGPDFAYALCADRISDAVAETLDLSTWRIAFSGSEFVRAGTLNRFTRRFAASRFSPKALCPGYGLAEATLFVTGSPPGESASIVNYDRTALGQGRVVEAEDGSPLVAAGHTRPDHTIHIMRTDGSRMADQDTIGEIWVRGPSVARGYWRNEAATQAAFVETESGHWLRTGDLGFVRRDGGVVVTGRIKDMLIVRGQNLFALDIETAVEAEIEAVRPGRVAAFPVEIDGREGIGIAAEFRRGIANLVPAETLREALAKAVVQACGEAPVVSVLLNPRGMPLTTSGKLQRAACGMRWENGLDSFAVFVGGKRLEAVADTAPFSQSPHPEVVVGHENARSLVDAAVLDAWREALGISAIVPTDDFFMLGGNSIAAAQAAAALRETLKVELDLSAFFRHPTLSAFAAHVGTLPRAAEDSVPPVVPVSPAAPLALSHAQERLWFLWQMDPASTAYMVAGAIRLRGNLDAGSLSHALDAVVARHEALRTTFEAGDGGGTQIIHEAAPVPVEIVDLTVVDGVERADAIAARTQDALAVPFDLTTGPLLRASLLRLGPGEHEFVLTAHHIVVDGISMGVLLDEIGALYLDAAASLPPLPVQYADYAAWQRNWLGAGEGERQLGFWAERLGTEHPVLTLPHDRPRPAQQSHRGDTVTLAIEVDLAGRVRALARTEQASTFMVLLAAYAVLLHRNSGESDLRIGVPTANRRLKPLEGLIGFFVNTLVLRLSTDDRLTFSGLLAQTKHAVIEALAHQDIPFERVVERLAPERNLGHNPLFQAKFNYMAEPRGFTSVPGLDAEIRIVDLAGAHFDLALDILDGAEGMKATFNFATDLFDRDTIERIAAQFGDVLRQVAVAADRPLADLTLPEAARRAIAIERQAFTAATFPQLFANAVQSWPEAEAVVDAEGGLTYAELDARSNGLATDLRARTIAAETRVAILAERSNAFVIALLGVMKAGGVAVPLDPSWPLGRIRAVLDDAGIATFLSAGDALTLARETGRTVIDAGSVSPQPGSAAFPAIDPHQAAYVIYTSGSTGKPKGVVVAHGALANYVQALLLRLQPEPGDVMAMVSTPAADLGHTVLFGALASGASLHPFPREDAFDAALFAARMRDHAVDILKIVPSHLRGLIQADASGGVLPRKTLVLGGEACDPALVAEIRRLRPTLRILNHYGPTETTVGVLTHEVGEPKEVVPVGLPLANCEAHVLDASLNPVPASVAAELYVGGDGLARGYLGNPLATAERFVPNPFGAPGSRLYRTGDRVRADRDGNLVFLGRSDDQIKLRGYRIEPREIAQMLAADPTLADAAVLAQPVALDEPARQLVAYVTAAPGAAPEPAALKTRLAGQLPDYMVPAHILLLDRLPLTANGKLDRKALPLPEAAPTATAAAEPMGDVEQAIAEIWCQVLRRDSVGATDNFFELGGDSILSLQVIARLRKRGIKLTPKQIFDRQTVRSLAEVAGAVAPKAPASKPVEAPATSIPLLPIQDRFFAEVTVDRHHWNQSLLLAARERLDPEPLAKALQALLDHHEALTTRFDEGASGWRAERGASAPRADLLRRVSAVNSAAVAGLCAEVQASLDLGAGRLVQALLIDRSEGGQHLLLAIHHLAVDGVSWRVLLEDLATAYAQASEGRPIDLGAKTDSFAQWATRLREPPAPAAELPFWLAQGNGLDAGLPSDRIPATPELLADAETVACTLDAGLTRRLLTEAPSAYRTQVNDLLLAALARTLSGWSGQDAVLVELEGHGREDVLPGMDVSRTVGWFTTVFPLRLEGAGDEAGALIKRTKDAIRALPERGIGYGLLSRFGSAEQRAALEASPQPQVTFNYLGQLDASFDSDSLFALTDEDPGSSRSPKAPFGRPLGIVGEVREGCLRLSWRYGRQRHDRATIARLAELYADTLRDLVEHCAGASGLTPSDVPLAGLDQAGLDSLLGASGLDPRGTEDIYPLAPTQAGILFHSLSEGDSRRTYVNQIAVTVEGIDGARIEAAWTSATRRHAVLRTSIHWQGLDGTALQIVHADPALPLVVDDWRGADGLERRIAEAERAEHEAPFALDRAPLQRVRLIRLDDAPGGRQRHRLIWTSHHILMDGWSSARLLAEIMGAEGAASSGGRYRDYIAWLATRDQAAAEGFWREELAPLDEPTLLAPALHRSGTGEPGHGSLPLALDGDAFARLSGFARRERITLNTLVQGAWTLALRRLTGRDAVVFGATVAGRPDELPGAQDILGLFINTLPVIDDASPATGVAAWLRTLQDRNLRLREHEHTALGQIQTLAGRPGQPLFDTIVVFENYPIDETLLLEGEADSARPAFTDLRHASPTNYALTLYVFAGADRLDLRFDHDLALFSAEQVDLIRSSVAGLLAALCEDAERSLGTVSAADDVARIAAALAATRAADAADGGSLALMPEAIAARAARHPDAVALVEADGALLSYGQLEARAERLAAHLRGLGVGAGSGAPGAGESRVGLALGR</sequence>
<dbReference type="InterPro" id="IPR006162">
    <property type="entry name" value="Ppantetheine_attach_site"/>
</dbReference>
<dbReference type="InterPro" id="IPR001242">
    <property type="entry name" value="Condensation_dom"/>
</dbReference>
<dbReference type="GO" id="GO:0031177">
    <property type="term" value="F:phosphopantetheine binding"/>
    <property type="evidence" value="ECO:0007669"/>
    <property type="project" value="InterPro"/>
</dbReference>
<dbReference type="EMBL" id="JACIDN010000006">
    <property type="protein sequence ID" value="MBB3904157.1"/>
    <property type="molecule type" value="Genomic_DNA"/>
</dbReference>
<evidence type="ECO:0000256" key="1">
    <source>
        <dbReference type="ARBA" id="ARBA00001957"/>
    </source>
</evidence>
<dbReference type="CDD" id="cd05930">
    <property type="entry name" value="A_NRPS"/>
    <property type="match status" value="1"/>
</dbReference>
<gene>
    <name evidence="8" type="ORF">GGR33_003671</name>
</gene>
<dbReference type="SUPFAM" id="SSF52777">
    <property type="entry name" value="CoA-dependent acyltransferases"/>
    <property type="match status" value="6"/>
</dbReference>
<dbReference type="InterPro" id="IPR025110">
    <property type="entry name" value="AMP-bd_C"/>
</dbReference>
<dbReference type="Gene3D" id="3.30.559.10">
    <property type="entry name" value="Chloramphenicol acetyltransferase-like domain"/>
    <property type="match status" value="3"/>
</dbReference>
<dbReference type="InterPro" id="IPR010060">
    <property type="entry name" value="NRPS_synth"/>
</dbReference>
<dbReference type="GO" id="GO:0044550">
    <property type="term" value="P:secondary metabolite biosynthetic process"/>
    <property type="evidence" value="ECO:0007669"/>
    <property type="project" value="UniProtKB-ARBA"/>
</dbReference>
<accession>A0A7W6AQT7</accession>
<dbReference type="FunFam" id="3.30.300.30:FF:000010">
    <property type="entry name" value="Enterobactin synthetase component F"/>
    <property type="match status" value="1"/>
</dbReference>
<keyword evidence="3" id="KW-0596">Phosphopantetheine</keyword>
<evidence type="ECO:0000256" key="5">
    <source>
        <dbReference type="ARBA" id="ARBA00022832"/>
    </source>
</evidence>
<dbReference type="Gene3D" id="3.40.50.12780">
    <property type="entry name" value="N-terminal domain of ligase-like"/>
    <property type="match status" value="2"/>
</dbReference>
<dbReference type="Pfam" id="PF13193">
    <property type="entry name" value="AMP-binding_C"/>
    <property type="match status" value="1"/>
</dbReference>
<dbReference type="Gene3D" id="2.30.38.10">
    <property type="entry name" value="Luciferase, Domain 3"/>
    <property type="match status" value="1"/>
</dbReference>
<dbReference type="SMART" id="SM00823">
    <property type="entry name" value="PKS_PP"/>
    <property type="match status" value="2"/>
</dbReference>
<dbReference type="PANTHER" id="PTHR45398">
    <property type="match status" value="1"/>
</dbReference>
<dbReference type="GO" id="GO:0071766">
    <property type="term" value="P:Actinobacterium-type cell wall biogenesis"/>
    <property type="evidence" value="ECO:0007669"/>
    <property type="project" value="UniProtKB-ARBA"/>
</dbReference>
<protein>
    <submittedName>
        <fullName evidence="8">Amino acid adenylation domain-containing protein/non-ribosomal peptide synthase protein (TIGR01720 family)</fullName>
    </submittedName>
</protein>
<dbReference type="Pfam" id="PF00668">
    <property type="entry name" value="Condensation"/>
    <property type="match status" value="3"/>
</dbReference>
<dbReference type="InterPro" id="IPR020845">
    <property type="entry name" value="AMP-binding_CS"/>
</dbReference>
<dbReference type="GO" id="GO:0008610">
    <property type="term" value="P:lipid biosynthetic process"/>
    <property type="evidence" value="ECO:0007669"/>
    <property type="project" value="InterPro"/>
</dbReference>
<dbReference type="InterPro" id="IPR010071">
    <property type="entry name" value="AA_adenyl_dom"/>
</dbReference>
<dbReference type="InterPro" id="IPR023213">
    <property type="entry name" value="CAT-like_dom_sf"/>
</dbReference>
<evidence type="ECO:0000259" key="7">
    <source>
        <dbReference type="PROSITE" id="PS50075"/>
    </source>
</evidence>
<dbReference type="SUPFAM" id="SSF56801">
    <property type="entry name" value="Acetyl-CoA synthetase-like"/>
    <property type="match status" value="3"/>
</dbReference>
<dbReference type="InterPro" id="IPR042099">
    <property type="entry name" value="ANL_N_sf"/>
</dbReference>
<dbReference type="RefSeq" id="WP_183507706.1">
    <property type="nucleotide sequence ID" value="NZ_JACIDN010000006.1"/>
</dbReference>
<dbReference type="CDD" id="cd19534">
    <property type="entry name" value="E_NRPS"/>
    <property type="match status" value="1"/>
</dbReference>
<dbReference type="NCBIfam" id="TIGR01720">
    <property type="entry name" value="NRPS-para261"/>
    <property type="match status" value="1"/>
</dbReference>
<dbReference type="InterPro" id="IPR020806">
    <property type="entry name" value="PKS_PP-bd"/>
</dbReference>
<dbReference type="PROSITE" id="PS50075">
    <property type="entry name" value="CARRIER"/>
    <property type="match status" value="2"/>
</dbReference>
<dbReference type="Pfam" id="PF00501">
    <property type="entry name" value="AMP-binding"/>
    <property type="match status" value="2"/>
</dbReference>
<proteinExistence type="inferred from homology"/>
<dbReference type="Pfam" id="PF00550">
    <property type="entry name" value="PP-binding"/>
    <property type="match status" value="2"/>
</dbReference>
<evidence type="ECO:0000256" key="6">
    <source>
        <dbReference type="ARBA" id="ARBA00023098"/>
    </source>
</evidence>
<evidence type="ECO:0000256" key="4">
    <source>
        <dbReference type="ARBA" id="ARBA00022553"/>
    </source>
</evidence>
<feature type="domain" description="Carrier" evidence="7">
    <location>
        <begin position="1635"/>
        <end position="1709"/>
    </location>
</feature>
<evidence type="ECO:0000313" key="9">
    <source>
        <dbReference type="Proteomes" id="UP000517759"/>
    </source>
</evidence>